<dbReference type="GO" id="GO:0005694">
    <property type="term" value="C:chromosome"/>
    <property type="evidence" value="ECO:0007669"/>
    <property type="project" value="InterPro"/>
</dbReference>
<reference evidence="5" key="1">
    <citation type="submission" date="2020-11" db="EMBL/GenBank/DDBJ databases">
        <authorList>
            <person name="Tran Van P."/>
        </authorList>
    </citation>
    <scope>NUCLEOTIDE SEQUENCE</scope>
</reference>
<organism evidence="5">
    <name type="scientific">Medioppia subpectinata</name>
    <dbReference type="NCBI Taxonomy" id="1979941"/>
    <lineage>
        <taxon>Eukaryota</taxon>
        <taxon>Metazoa</taxon>
        <taxon>Ecdysozoa</taxon>
        <taxon>Arthropoda</taxon>
        <taxon>Chelicerata</taxon>
        <taxon>Arachnida</taxon>
        <taxon>Acari</taxon>
        <taxon>Acariformes</taxon>
        <taxon>Sarcoptiformes</taxon>
        <taxon>Oribatida</taxon>
        <taxon>Brachypylina</taxon>
        <taxon>Oppioidea</taxon>
        <taxon>Oppiidae</taxon>
        <taxon>Medioppia</taxon>
    </lineage>
</organism>
<dbReference type="PANTHER" id="PTHR46711">
    <property type="entry name" value="HISTONE-LYSINE N-METHYLTRANSFERASE SETD2"/>
    <property type="match status" value="1"/>
</dbReference>
<feature type="compositionally biased region" description="Low complexity" evidence="3">
    <location>
        <begin position="1055"/>
        <end position="1068"/>
    </location>
</feature>
<feature type="compositionally biased region" description="Polar residues" evidence="3">
    <location>
        <begin position="972"/>
        <end position="985"/>
    </location>
</feature>
<dbReference type="SUPFAM" id="SSF51045">
    <property type="entry name" value="WW domain"/>
    <property type="match status" value="1"/>
</dbReference>
<gene>
    <name evidence="5" type="ORF">OSB1V03_LOCUS14208</name>
</gene>
<feature type="non-terminal residue" evidence="5">
    <location>
        <position position="1"/>
    </location>
</feature>
<accession>A0A7R9L2W2</accession>
<evidence type="ECO:0000256" key="2">
    <source>
        <dbReference type="ARBA" id="ARBA00023242"/>
    </source>
</evidence>
<dbReference type="InterPro" id="IPR036020">
    <property type="entry name" value="WW_dom_sf"/>
</dbReference>
<name>A0A7R9L2W2_9ACAR</name>
<dbReference type="Pfam" id="PF08236">
    <property type="entry name" value="SRI"/>
    <property type="match status" value="1"/>
</dbReference>
<dbReference type="InterPro" id="IPR013257">
    <property type="entry name" value="SRI"/>
</dbReference>
<evidence type="ECO:0000259" key="4">
    <source>
        <dbReference type="PROSITE" id="PS50020"/>
    </source>
</evidence>
<dbReference type="PANTHER" id="PTHR46711:SF1">
    <property type="entry name" value="HISTONE-LYSINE N-METHYLTRANSFERASE SETD2"/>
    <property type="match status" value="1"/>
</dbReference>
<proteinExistence type="predicted"/>
<dbReference type="GO" id="GO:0006355">
    <property type="term" value="P:regulation of DNA-templated transcription"/>
    <property type="evidence" value="ECO:0007669"/>
    <property type="project" value="InterPro"/>
</dbReference>
<feature type="region of interest" description="Disordered" evidence="3">
    <location>
        <begin position="618"/>
        <end position="637"/>
    </location>
</feature>
<dbReference type="OrthoDB" id="308383at2759"/>
<feature type="compositionally biased region" description="Basic and acidic residues" evidence="3">
    <location>
        <begin position="469"/>
        <end position="494"/>
    </location>
</feature>
<feature type="region of interest" description="Disordered" evidence="3">
    <location>
        <begin position="1055"/>
        <end position="1074"/>
    </location>
</feature>
<feature type="domain" description="WW" evidence="4">
    <location>
        <begin position="904"/>
        <end position="937"/>
    </location>
</feature>
<dbReference type="PROSITE" id="PS01159">
    <property type="entry name" value="WW_DOMAIN_1"/>
    <property type="match status" value="1"/>
</dbReference>
<keyword evidence="2" id="KW-0539">Nucleus</keyword>
<dbReference type="PROSITE" id="PS50020">
    <property type="entry name" value="WW_DOMAIN_2"/>
    <property type="match status" value="1"/>
</dbReference>
<protein>
    <recommendedName>
        <fullName evidence="4">WW domain-containing protein</fullName>
    </recommendedName>
</protein>
<feature type="region of interest" description="Disordered" evidence="3">
    <location>
        <begin position="447"/>
        <end position="540"/>
    </location>
</feature>
<feature type="compositionally biased region" description="Basic and acidic residues" evidence="3">
    <location>
        <begin position="622"/>
        <end position="631"/>
    </location>
</feature>
<evidence type="ECO:0000256" key="3">
    <source>
        <dbReference type="SAM" id="MobiDB-lite"/>
    </source>
</evidence>
<evidence type="ECO:0000313" key="5">
    <source>
        <dbReference type="EMBL" id="CAD7633812.1"/>
    </source>
</evidence>
<evidence type="ECO:0000256" key="1">
    <source>
        <dbReference type="ARBA" id="ARBA00004123"/>
    </source>
</evidence>
<comment type="subcellular location">
    <subcellularLocation>
        <location evidence="1">Nucleus</location>
    </subcellularLocation>
</comment>
<dbReference type="Gene3D" id="2.20.70.10">
    <property type="match status" value="1"/>
</dbReference>
<keyword evidence="6" id="KW-1185">Reference proteome</keyword>
<dbReference type="InterPro" id="IPR042294">
    <property type="entry name" value="SETD2_animal"/>
</dbReference>
<sequence>GYIGATEGANILTDGSKITTKVREELDESLEDDEILEDLAFEEEIAKLAEGGGLRNRQQVLTLARLMVRAEDTPSRIKLINIIKGTIEMAYLRLLLDYHGLQLVWSWMFEVEDYELKAAILELLEILPIPNKTMLTDSKLLEILPIPNKTMLTDSKVYSVVERWSQQTDGPIIKSIESLTPLTSEPPIVEPIVEQIVEPIIEPIDEPKVEPMVEPMVKPIDEPMVEQIVEPTVEPIGDTMVEPMFLPTPLSVIVVKPLMLSLKLLEILPIPNKTMLTDSKVYSVVERWSQQTDGPIIKSIESLTPLTSEPPIVEPIVESIIEPIDEPKVEPIDEPMVKPIDGPMVEPIVEPTGEPIDEPMVESIVEPIVEPTVEPIDEPIDEPMIEPIVERMVEPIGESIVAPEDSAMNESTEEVKSEVPPDTVVCDSSEATDALIDVKPEAIVEIEPQAEPTPTEGTDVSHEICSTTKVEESDPLKDDIKAEKESETETDKELATNSVKSSPRIELKSSSLSLVIKPRSLPNAAKPETPQTSPPVVKSKPSIASMAQKLLLNWKELKEVFRIPRLERQKRYEDEKEADRKTMEVEERRARGLPLNYDKRGIDDRDYTIAGILGTKRKGIKRGNESKDTPNKKPSNAFTQQIMSSNYNINKVSKEEHRKMFEMEVAQKDYQEALKRYHQQLAYYNAVYGPQYQAQQQQQQQSQQPFYATPEAPVVPTEQYPNAYEAPVVPTEQYPNAYGYGEQYYNTDPNGYYQQTVAYPTVPTETATGYEYANAETAQPLTDYIEDNTAYEENTLLGIETAPNLVPLANIDCQFATETESSLAIDSVPHHCLVYNDCDKKSDKSDPIFDALYPPPGVFYVTPEGHNYFTPIPIDRNQNAVQIVFNNNITVPFDSIYTKSLTTIKLEPNWMHRSDSNGNIYYYNKMKPKSQWIPPEEVPPKCVTPVAAIVEAIEPIADITAAITKQTDNEDSTSVPEVTPHTTPKSEAADEPMDATAIMASIAASIAAPVSVDPVVADNENSINSTHSSPNLLQSILALEADPRKRRQLLNSALPSTTTAAADTSSSATRKKSFHSTRQIQEYFRTKMSEYVVHCLNPYRRPECKKGRILNNTDFKYLARKLTHTIMGKEIKQCKSLEQLSCNESVKTKTKEYVKKYMARFGPFYKTENTTADSHKAVVSPKDVVSNTAND</sequence>
<dbReference type="GO" id="GO:0046975">
    <property type="term" value="F:histone H3K36 methyltransferase activity"/>
    <property type="evidence" value="ECO:0007669"/>
    <property type="project" value="InterPro"/>
</dbReference>
<evidence type="ECO:0000313" key="6">
    <source>
        <dbReference type="Proteomes" id="UP000759131"/>
    </source>
</evidence>
<dbReference type="GO" id="GO:0005634">
    <property type="term" value="C:nucleus"/>
    <property type="evidence" value="ECO:0007669"/>
    <property type="project" value="TreeGrafter"/>
</dbReference>
<dbReference type="EMBL" id="OC868012">
    <property type="protein sequence ID" value="CAD7633812.1"/>
    <property type="molecule type" value="Genomic_DNA"/>
</dbReference>
<dbReference type="InterPro" id="IPR038190">
    <property type="entry name" value="SRI_sf"/>
</dbReference>
<dbReference type="InterPro" id="IPR001202">
    <property type="entry name" value="WW_dom"/>
</dbReference>
<dbReference type="CDD" id="cd00201">
    <property type="entry name" value="WW"/>
    <property type="match status" value="1"/>
</dbReference>
<dbReference type="EMBL" id="CAJPIZ010013437">
    <property type="protein sequence ID" value="CAG2114242.1"/>
    <property type="molecule type" value="Genomic_DNA"/>
</dbReference>
<feature type="region of interest" description="Disordered" evidence="3">
    <location>
        <begin position="966"/>
        <end position="991"/>
    </location>
</feature>
<dbReference type="SMART" id="SM00456">
    <property type="entry name" value="WW"/>
    <property type="match status" value="1"/>
</dbReference>
<dbReference type="AlphaFoldDB" id="A0A7R9L2W2"/>
<dbReference type="Proteomes" id="UP000759131">
    <property type="component" value="Unassembled WGS sequence"/>
</dbReference>
<dbReference type="Gene3D" id="1.10.1740.100">
    <property type="entry name" value="Set2, Rpb1 interacting domain"/>
    <property type="match status" value="1"/>
</dbReference>